<gene>
    <name evidence="1" type="ORF">F0562_029483</name>
</gene>
<dbReference type="InterPro" id="IPR036758">
    <property type="entry name" value="At5g01610-like"/>
</dbReference>
<dbReference type="Proteomes" id="UP000325577">
    <property type="component" value="Linkage Group LG16"/>
</dbReference>
<dbReference type="OrthoDB" id="1885001at2759"/>
<proteinExistence type="predicted"/>
<evidence type="ECO:0000313" key="2">
    <source>
        <dbReference type="Proteomes" id="UP000325577"/>
    </source>
</evidence>
<evidence type="ECO:0000313" key="1">
    <source>
        <dbReference type="EMBL" id="KAA8537005.1"/>
    </source>
</evidence>
<dbReference type="SUPFAM" id="SSF141562">
    <property type="entry name" value="At5g01610-like"/>
    <property type="match status" value="1"/>
</dbReference>
<name>A0A5J5B166_9ASTE</name>
<accession>A0A5J5B166</accession>
<dbReference type="Gene3D" id="2.30.240.10">
    <property type="entry name" value="At5g01610-like"/>
    <property type="match status" value="1"/>
</dbReference>
<protein>
    <submittedName>
        <fullName evidence="1">Uncharacterized protein</fullName>
    </submittedName>
</protein>
<dbReference type="PANTHER" id="PTHR31676">
    <property type="entry name" value="T31J12.3 PROTEIN-RELATED"/>
    <property type="match status" value="1"/>
</dbReference>
<dbReference type="Pfam" id="PF04398">
    <property type="entry name" value="DUF538"/>
    <property type="match status" value="1"/>
</dbReference>
<dbReference type="InterPro" id="IPR007493">
    <property type="entry name" value="DUF538"/>
</dbReference>
<reference evidence="1 2" key="1">
    <citation type="submission" date="2019-09" db="EMBL/GenBank/DDBJ databases">
        <title>A chromosome-level genome assembly of the Chinese tupelo Nyssa sinensis.</title>
        <authorList>
            <person name="Yang X."/>
            <person name="Kang M."/>
            <person name="Yang Y."/>
            <person name="Xiong H."/>
            <person name="Wang M."/>
            <person name="Zhang Z."/>
            <person name="Wang Z."/>
            <person name="Wu H."/>
            <person name="Ma T."/>
            <person name="Liu J."/>
            <person name="Xi Z."/>
        </authorList>
    </citation>
    <scope>NUCLEOTIDE SEQUENCE [LARGE SCALE GENOMIC DNA]</scope>
    <source>
        <strain evidence="1">J267</strain>
        <tissue evidence="1">Leaf</tissue>
    </source>
</reference>
<organism evidence="1 2">
    <name type="scientific">Nyssa sinensis</name>
    <dbReference type="NCBI Taxonomy" id="561372"/>
    <lineage>
        <taxon>Eukaryota</taxon>
        <taxon>Viridiplantae</taxon>
        <taxon>Streptophyta</taxon>
        <taxon>Embryophyta</taxon>
        <taxon>Tracheophyta</taxon>
        <taxon>Spermatophyta</taxon>
        <taxon>Magnoliopsida</taxon>
        <taxon>eudicotyledons</taxon>
        <taxon>Gunneridae</taxon>
        <taxon>Pentapetalae</taxon>
        <taxon>asterids</taxon>
        <taxon>Cornales</taxon>
        <taxon>Nyssaceae</taxon>
        <taxon>Nyssa</taxon>
    </lineage>
</organism>
<sequence>MAEKEGGIVKKGHEEGLKLAVTLLEEFGLPLGLLPLADVIEVGFVKSTGYMWILQSKNVEHNFQMISKLVSYDSEITGYVEMKRIKKLKGVKAKELMLWPPVSEITADDPPTGKIHFKSLAGITKTFPVEAFAAGDVAARAVHGDFPERLVLREHELGLDVEDFSPLVDCFPDLIQLVALKMAVAEMRFGMEFWWKKF</sequence>
<dbReference type="AlphaFoldDB" id="A0A5J5B166"/>
<dbReference type="PANTHER" id="PTHR31676:SF160">
    <property type="entry name" value="OS01G0652700 PROTEIN"/>
    <property type="match status" value="1"/>
</dbReference>
<dbReference type="EMBL" id="CM018039">
    <property type="protein sequence ID" value="KAA8537005.1"/>
    <property type="molecule type" value="Genomic_DNA"/>
</dbReference>
<keyword evidence="2" id="KW-1185">Reference proteome</keyword>